<keyword evidence="2" id="KW-1185">Reference proteome</keyword>
<dbReference type="RefSeq" id="WP_253778841.1">
    <property type="nucleotide sequence ID" value="NZ_JAMTCK010000020.1"/>
</dbReference>
<dbReference type="Proteomes" id="UP001206128">
    <property type="component" value="Unassembled WGS sequence"/>
</dbReference>
<dbReference type="AlphaFoldDB" id="A0AAE3GPA2"/>
<name>A0AAE3GPA2_9PSEU</name>
<sequence>MRRPSLVFRLVFGPVATALLLVVTIASPAGAAAGVLRISRGGTVVRTYDNPAAGCYQGAWPGVWLSDFLDNDTDSEVWVYAGDRCQGDPDDRLSAHGSKYVDHLGSVRVVH</sequence>
<protein>
    <submittedName>
        <fullName evidence="1">Uncharacterized protein</fullName>
    </submittedName>
</protein>
<dbReference type="EMBL" id="JAMTCK010000020">
    <property type="protein sequence ID" value="MCP2169678.1"/>
    <property type="molecule type" value="Genomic_DNA"/>
</dbReference>
<gene>
    <name evidence="1" type="ORF">LX83_006564</name>
</gene>
<proteinExistence type="predicted"/>
<evidence type="ECO:0000313" key="1">
    <source>
        <dbReference type="EMBL" id="MCP2169678.1"/>
    </source>
</evidence>
<comment type="caution">
    <text evidence="1">The sequence shown here is derived from an EMBL/GenBank/DDBJ whole genome shotgun (WGS) entry which is preliminary data.</text>
</comment>
<organism evidence="1 2">
    <name type="scientific">Goodfellowiella coeruleoviolacea</name>
    <dbReference type="NCBI Taxonomy" id="334858"/>
    <lineage>
        <taxon>Bacteria</taxon>
        <taxon>Bacillati</taxon>
        <taxon>Actinomycetota</taxon>
        <taxon>Actinomycetes</taxon>
        <taxon>Pseudonocardiales</taxon>
        <taxon>Pseudonocardiaceae</taxon>
        <taxon>Goodfellowiella</taxon>
    </lineage>
</organism>
<evidence type="ECO:0000313" key="2">
    <source>
        <dbReference type="Proteomes" id="UP001206128"/>
    </source>
</evidence>
<accession>A0AAE3GPA2</accession>
<reference evidence="1" key="1">
    <citation type="submission" date="2022-06" db="EMBL/GenBank/DDBJ databases">
        <title>Genomic Encyclopedia of Archaeal and Bacterial Type Strains, Phase II (KMG-II): from individual species to whole genera.</title>
        <authorList>
            <person name="Goeker M."/>
        </authorList>
    </citation>
    <scope>NUCLEOTIDE SEQUENCE</scope>
    <source>
        <strain evidence="1">DSM 43935</strain>
    </source>
</reference>